<dbReference type="InterPro" id="IPR036388">
    <property type="entry name" value="WH-like_DNA-bd_sf"/>
</dbReference>
<accession>A0AB39KY07</accession>
<dbReference type="EMBL" id="CP158375">
    <property type="protein sequence ID" value="XDO98276.1"/>
    <property type="molecule type" value="Genomic_DNA"/>
</dbReference>
<dbReference type="Pfam" id="PF03551">
    <property type="entry name" value="PadR"/>
    <property type="match status" value="1"/>
</dbReference>
<feature type="domain" description="Transcription regulator PadR N-terminal" evidence="1">
    <location>
        <begin position="27"/>
        <end position="80"/>
    </location>
</feature>
<name>A0AB39KY07_9CAUL</name>
<evidence type="ECO:0000259" key="1">
    <source>
        <dbReference type="Pfam" id="PF03551"/>
    </source>
</evidence>
<gene>
    <name evidence="2" type="ORF">ABOZ73_07620</name>
</gene>
<dbReference type="RefSeq" id="WP_369062055.1">
    <property type="nucleotide sequence ID" value="NZ_CP158375.1"/>
</dbReference>
<reference evidence="2" key="1">
    <citation type="submission" date="2024-06" db="EMBL/GenBank/DDBJ databases">
        <title>Caulobacter inopinatus, sp. nov.</title>
        <authorList>
            <person name="Donachie S.P."/>
        </authorList>
    </citation>
    <scope>NUCLEOTIDE SEQUENCE</scope>
    <source>
        <strain evidence="2">73W</strain>
    </source>
</reference>
<sequence length="100" mass="11136">MLRPRSLSPAARTILALLVEAGPTWSHGYDLCRRAGVKSGTLYPLLIRLEQQRHLEAQWLPAEPGRPPRHAYRLTTSGRRLALDNPPLVSAKPSPIERPA</sequence>
<proteinExistence type="predicted"/>
<dbReference type="SUPFAM" id="SSF46785">
    <property type="entry name" value="Winged helix' DNA-binding domain"/>
    <property type="match status" value="1"/>
</dbReference>
<dbReference type="InterPro" id="IPR005149">
    <property type="entry name" value="Tscrpt_reg_PadR_N"/>
</dbReference>
<dbReference type="AlphaFoldDB" id="A0AB39KY07"/>
<dbReference type="Gene3D" id="1.10.10.10">
    <property type="entry name" value="Winged helix-like DNA-binding domain superfamily/Winged helix DNA-binding domain"/>
    <property type="match status" value="1"/>
</dbReference>
<organism evidence="2">
    <name type="scientific">Caulobacter sp. 73W</name>
    <dbReference type="NCBI Taxonomy" id="3161137"/>
    <lineage>
        <taxon>Bacteria</taxon>
        <taxon>Pseudomonadati</taxon>
        <taxon>Pseudomonadota</taxon>
        <taxon>Alphaproteobacteria</taxon>
        <taxon>Caulobacterales</taxon>
        <taxon>Caulobacteraceae</taxon>
        <taxon>Caulobacter</taxon>
    </lineage>
</organism>
<dbReference type="InterPro" id="IPR036390">
    <property type="entry name" value="WH_DNA-bd_sf"/>
</dbReference>
<protein>
    <submittedName>
        <fullName evidence="2">Helix-turn-helix transcriptional regulator</fullName>
    </submittedName>
</protein>
<evidence type="ECO:0000313" key="2">
    <source>
        <dbReference type="EMBL" id="XDO98276.1"/>
    </source>
</evidence>